<gene>
    <name evidence="1" type="ORF">K1I41_10685</name>
</gene>
<evidence type="ECO:0008006" key="3">
    <source>
        <dbReference type="Google" id="ProtNLM"/>
    </source>
</evidence>
<evidence type="ECO:0000313" key="1">
    <source>
        <dbReference type="EMBL" id="QYJ67989.1"/>
    </source>
</evidence>
<proteinExistence type="predicted"/>
<reference evidence="1 2" key="1">
    <citation type="submission" date="2021-07" db="EMBL/GenBank/DDBJ databases">
        <title>Flavobacterium WSW3-B6 sp.nov, isolated from seaweed.</title>
        <authorList>
            <person name="Muhammad N."/>
            <person name="Ho H."/>
            <person name="Lee Y.-J."/>
            <person name="Nguyen T."/>
            <person name="Ho J."/>
            <person name="Kim S.-G."/>
        </authorList>
    </citation>
    <scope>NUCLEOTIDE SEQUENCE [LARGE SCALE GENOMIC DNA]</scope>
    <source>
        <strain evidence="1 2">WSW3-B6</strain>
    </source>
</reference>
<sequence length="338" mass="36848">MKKIVALVAVLIAIVGCDDGDVDFKNFNFPNTTVSTCIKNNLYYKTNGTEAIILEINPAELYNIPSEFDENGDIIPKEVAITTAGANKIIYRNYNGAANTANLICTDDGLPVTSPNVIEEWTGDGTILISTIENIVDGKLEGYIHAITLQEITFSSGEEDIRINNNDFGTFTSDIGFNFDFGNEEVPVAIACNGIAADRVYKISGNDVLILNFPEGTFVNEIGNLPAIEFSAEEEEHELLFTVYAGAATSSAICDLDTTIEIEQRWRASSGSAIVVTTEDSLNPGTFFHEIRLQDVVFTRIDLTTGETFTLYDVLTPENAQIAQNNGGFLLGTYVTEE</sequence>
<dbReference type="PROSITE" id="PS51257">
    <property type="entry name" value="PROKAR_LIPOPROTEIN"/>
    <property type="match status" value="1"/>
</dbReference>
<dbReference type="EMBL" id="CP080429">
    <property type="protein sequence ID" value="QYJ67989.1"/>
    <property type="molecule type" value="Genomic_DNA"/>
</dbReference>
<name>A0ABX8VBF3_9FLAO</name>
<keyword evidence="2" id="KW-1185">Reference proteome</keyword>
<protein>
    <recommendedName>
        <fullName evidence="3">Lipoprotein</fullName>
    </recommendedName>
</protein>
<evidence type="ECO:0000313" key="2">
    <source>
        <dbReference type="Proteomes" id="UP000825381"/>
    </source>
</evidence>
<accession>A0ABX8VBF3</accession>
<dbReference type="RefSeq" id="WP_220640334.1">
    <property type="nucleotide sequence ID" value="NZ_CP080429.1"/>
</dbReference>
<dbReference type="Proteomes" id="UP000825381">
    <property type="component" value="Chromosome"/>
</dbReference>
<organism evidence="1 2">
    <name type="scientific">Flavobacterium litorale</name>
    <dbReference type="NCBI Taxonomy" id="2856519"/>
    <lineage>
        <taxon>Bacteria</taxon>
        <taxon>Pseudomonadati</taxon>
        <taxon>Bacteroidota</taxon>
        <taxon>Flavobacteriia</taxon>
        <taxon>Flavobacteriales</taxon>
        <taxon>Flavobacteriaceae</taxon>
        <taxon>Flavobacterium</taxon>
    </lineage>
</organism>